<sequence>MTFKYISSVFAFLLLLLPFVQSAEAQKKGNPLIRNFSPQEYNAHNQVWEITQNEDGHIYAATGTGIVIFDGEMFTPVQGAPLMVTKLFTTSNGKMYYAANNVFGEIVTNQQGLPSYSHLHQKLDSVSQNFSMPWNMVEYEDALWLSTQRRLHRYSDEQLEGINPIEHSFRGVFTVNSGLFVAEANTGLLRLNKNKRLEMAAGGEAFATDKRPDFLLPFDDERVLAGSVQNGLYLYYIEAADGKPRGTLEPFSNEINEQLKSAAISDGIQLKNGDYAIATATDGVFILNKAGEWVQKIDKQSGLQSNAVHSLFEDRQGNLWIALDFGFSIAETGSPISYYNTQNGLDRVVIEALEADNQLYAATTTGLYRKDGNGFIPLPGITAAVWDITKFTDPSSGKESLLAGNNFGLFWVDEGRTRELQSTFTSSLLQSSVKPDRIYAGTTSGLYYLEKNGATFSASKTFLEVGNPVRQILEDENGGLWVATQSDGLRYVSPDFDTSSVKTYRKTEDYFVAYNASMQWIEGELFVSTITNFYKYKKAEDTFVEWRSPGLDEQQMLGIYRFHYENGTLWVGANRQRQHTTRIDSVFSTSAKASSAPFTALPSGNILSINETSNGILFSGLSGILQYSESANSTSKVSLPSPQIRSVEVFADSTYSIPPNFSGLPEVPYNRKTRFRFSNALPWFGSQGALEYRYRMQGLDSEWSAWTDNHVVEYTSLWEDEYTFAVQARNREGEVSAVAEYAFVVSPPWFRTTWAYMGFALLFMGMFYGAVKSVNQIKTRRLESFNRELEQKVEERSAEITKQNEELKRLNEEKSEFMNIATHDLRSPLTGIQGLSQLLSSPERTLSSDEVRQYGQLINDSSRRMSALINNYLNVHRIEHGNIQPNPQPISLGHTAEKSTIRFKLQAEKKKMELQVHHAKEEDPVILADLSLTEQVLDNLISNAIKYSPLSSSIKIIVGKNGEFGTVTVQDQGPGITKADQKKLYQKFSQINTKPTGNEVSTGLGLSIVKQLVEIMDGDIWCESEPGNGAAFTVKLPLASKVSA</sequence>
<dbReference type="SMART" id="SM00388">
    <property type="entry name" value="HisKA"/>
    <property type="match status" value="1"/>
</dbReference>
<dbReference type="InterPro" id="IPR015943">
    <property type="entry name" value="WD40/YVTN_repeat-like_dom_sf"/>
</dbReference>
<dbReference type="SUPFAM" id="SSF55874">
    <property type="entry name" value="ATPase domain of HSP90 chaperone/DNA topoisomerase II/histidine kinase"/>
    <property type="match status" value="1"/>
</dbReference>
<evidence type="ECO:0000313" key="11">
    <source>
        <dbReference type="Proteomes" id="UP000317557"/>
    </source>
</evidence>
<keyword evidence="7" id="KW-1133">Transmembrane helix</keyword>
<dbReference type="SUPFAM" id="SSF63829">
    <property type="entry name" value="Calcium-dependent phosphotriesterase"/>
    <property type="match status" value="2"/>
</dbReference>
<dbReference type="Pfam" id="PF02518">
    <property type="entry name" value="HATPase_c"/>
    <property type="match status" value="1"/>
</dbReference>
<dbReference type="InterPro" id="IPR013783">
    <property type="entry name" value="Ig-like_fold"/>
</dbReference>
<dbReference type="Pfam" id="PF07494">
    <property type="entry name" value="Reg_prop"/>
    <property type="match status" value="2"/>
</dbReference>
<evidence type="ECO:0000256" key="2">
    <source>
        <dbReference type="ARBA" id="ARBA00012438"/>
    </source>
</evidence>
<feature type="domain" description="Histidine kinase" evidence="9">
    <location>
        <begin position="820"/>
        <end position="1040"/>
    </location>
</feature>
<dbReference type="InterPro" id="IPR003661">
    <property type="entry name" value="HisK_dim/P_dom"/>
</dbReference>
<evidence type="ECO:0000256" key="4">
    <source>
        <dbReference type="ARBA" id="ARBA00022679"/>
    </source>
</evidence>
<dbReference type="InterPro" id="IPR011110">
    <property type="entry name" value="Reg_prop"/>
</dbReference>
<dbReference type="InterPro" id="IPR004358">
    <property type="entry name" value="Sig_transdc_His_kin-like_C"/>
</dbReference>
<dbReference type="Pfam" id="PF07495">
    <property type="entry name" value="Y_Y_Y"/>
    <property type="match status" value="1"/>
</dbReference>
<dbReference type="EMBL" id="FXTP01000008">
    <property type="protein sequence ID" value="SMO69149.1"/>
    <property type="molecule type" value="Genomic_DNA"/>
</dbReference>
<dbReference type="GO" id="GO:0000155">
    <property type="term" value="F:phosphorelay sensor kinase activity"/>
    <property type="evidence" value="ECO:0007669"/>
    <property type="project" value="InterPro"/>
</dbReference>
<evidence type="ECO:0000313" key="10">
    <source>
        <dbReference type="EMBL" id="SMO69149.1"/>
    </source>
</evidence>
<dbReference type="EC" id="2.7.13.3" evidence="2"/>
<keyword evidence="3" id="KW-0597">Phosphoprotein</keyword>
<keyword evidence="4" id="KW-0808">Transferase</keyword>
<dbReference type="InterPro" id="IPR005467">
    <property type="entry name" value="His_kinase_dom"/>
</dbReference>
<evidence type="ECO:0000259" key="9">
    <source>
        <dbReference type="PROSITE" id="PS50109"/>
    </source>
</evidence>
<keyword evidence="7" id="KW-0472">Membrane</keyword>
<dbReference type="FunFam" id="3.30.565.10:FF:000006">
    <property type="entry name" value="Sensor histidine kinase WalK"/>
    <property type="match status" value="1"/>
</dbReference>
<dbReference type="Gene3D" id="2.60.40.10">
    <property type="entry name" value="Immunoglobulins"/>
    <property type="match status" value="1"/>
</dbReference>
<dbReference type="InterPro" id="IPR036097">
    <property type="entry name" value="HisK_dim/P_sf"/>
</dbReference>
<dbReference type="OrthoDB" id="9806995at2"/>
<dbReference type="PRINTS" id="PR00344">
    <property type="entry name" value="BCTRLSENSOR"/>
</dbReference>
<dbReference type="InterPro" id="IPR003594">
    <property type="entry name" value="HATPase_dom"/>
</dbReference>
<gene>
    <name evidence="10" type="ORF">SAMN06265219_1081</name>
</gene>
<keyword evidence="5 10" id="KW-0418">Kinase</keyword>
<feature type="chain" id="PRO_5021790065" description="histidine kinase" evidence="8">
    <location>
        <begin position="23"/>
        <end position="1044"/>
    </location>
</feature>
<dbReference type="InterPro" id="IPR036890">
    <property type="entry name" value="HATPase_C_sf"/>
</dbReference>
<evidence type="ECO:0000256" key="1">
    <source>
        <dbReference type="ARBA" id="ARBA00000085"/>
    </source>
</evidence>
<evidence type="ECO:0000256" key="6">
    <source>
        <dbReference type="SAM" id="Coils"/>
    </source>
</evidence>
<dbReference type="SUPFAM" id="SSF47384">
    <property type="entry name" value="Homodimeric domain of signal transducing histidine kinase"/>
    <property type="match status" value="1"/>
</dbReference>
<dbReference type="SMART" id="SM00387">
    <property type="entry name" value="HATPase_c"/>
    <property type="match status" value="1"/>
</dbReference>
<feature type="coiled-coil region" evidence="6">
    <location>
        <begin position="775"/>
        <end position="820"/>
    </location>
</feature>
<protein>
    <recommendedName>
        <fullName evidence="2">histidine kinase</fullName>
        <ecNumber evidence="2">2.7.13.3</ecNumber>
    </recommendedName>
</protein>
<dbReference type="Gene3D" id="2.130.10.10">
    <property type="entry name" value="YVTN repeat-like/Quinoprotein amine dehydrogenase"/>
    <property type="match status" value="3"/>
</dbReference>
<keyword evidence="7" id="KW-0812">Transmembrane</keyword>
<evidence type="ECO:0000256" key="5">
    <source>
        <dbReference type="ARBA" id="ARBA00022777"/>
    </source>
</evidence>
<dbReference type="InterPro" id="IPR011123">
    <property type="entry name" value="Y_Y_Y"/>
</dbReference>
<dbReference type="PROSITE" id="PS50109">
    <property type="entry name" value="HIS_KIN"/>
    <property type="match status" value="1"/>
</dbReference>
<evidence type="ECO:0000256" key="8">
    <source>
        <dbReference type="SAM" id="SignalP"/>
    </source>
</evidence>
<dbReference type="Gene3D" id="1.10.287.130">
    <property type="match status" value="1"/>
</dbReference>
<dbReference type="RefSeq" id="WP_142454470.1">
    <property type="nucleotide sequence ID" value="NZ_FXTP01000008.1"/>
</dbReference>
<accession>A0A521DBR1</accession>
<evidence type="ECO:0000256" key="3">
    <source>
        <dbReference type="ARBA" id="ARBA00022553"/>
    </source>
</evidence>
<feature type="transmembrane region" description="Helical" evidence="7">
    <location>
        <begin position="754"/>
        <end position="771"/>
    </location>
</feature>
<feature type="signal peptide" evidence="8">
    <location>
        <begin position="1"/>
        <end position="22"/>
    </location>
</feature>
<dbReference type="PANTHER" id="PTHR43547:SF2">
    <property type="entry name" value="HYBRID SIGNAL TRANSDUCTION HISTIDINE KINASE C"/>
    <property type="match status" value="1"/>
</dbReference>
<name>A0A521DBR1_9BACT</name>
<keyword evidence="8" id="KW-0732">Signal</keyword>
<dbReference type="AlphaFoldDB" id="A0A521DBR1"/>
<comment type="catalytic activity">
    <reaction evidence="1">
        <text>ATP + protein L-histidine = ADP + protein N-phospho-L-histidine.</text>
        <dbReference type="EC" id="2.7.13.3"/>
    </reaction>
</comment>
<evidence type="ECO:0000256" key="7">
    <source>
        <dbReference type="SAM" id="Phobius"/>
    </source>
</evidence>
<organism evidence="10 11">
    <name type="scientific">Gracilimonas mengyeensis</name>
    <dbReference type="NCBI Taxonomy" id="1302730"/>
    <lineage>
        <taxon>Bacteria</taxon>
        <taxon>Pseudomonadati</taxon>
        <taxon>Balneolota</taxon>
        <taxon>Balneolia</taxon>
        <taxon>Balneolales</taxon>
        <taxon>Balneolaceae</taxon>
        <taxon>Gracilimonas</taxon>
    </lineage>
</organism>
<dbReference type="Pfam" id="PF00512">
    <property type="entry name" value="HisKA"/>
    <property type="match status" value="1"/>
</dbReference>
<proteinExistence type="predicted"/>
<reference evidence="10 11" key="1">
    <citation type="submission" date="2017-05" db="EMBL/GenBank/DDBJ databases">
        <authorList>
            <person name="Varghese N."/>
            <person name="Submissions S."/>
        </authorList>
    </citation>
    <scope>NUCLEOTIDE SEQUENCE [LARGE SCALE GENOMIC DNA]</scope>
    <source>
        <strain evidence="10 11">DSM 21985</strain>
    </source>
</reference>
<dbReference type="PANTHER" id="PTHR43547">
    <property type="entry name" value="TWO-COMPONENT HISTIDINE KINASE"/>
    <property type="match status" value="1"/>
</dbReference>
<keyword evidence="6" id="KW-0175">Coiled coil</keyword>
<dbReference type="CDD" id="cd00082">
    <property type="entry name" value="HisKA"/>
    <property type="match status" value="1"/>
</dbReference>
<dbReference type="Proteomes" id="UP000317557">
    <property type="component" value="Unassembled WGS sequence"/>
</dbReference>
<dbReference type="Gene3D" id="3.30.565.10">
    <property type="entry name" value="Histidine kinase-like ATPase, C-terminal domain"/>
    <property type="match status" value="1"/>
</dbReference>
<keyword evidence="11" id="KW-1185">Reference proteome</keyword>